<comment type="catalytic activity">
    <reaction evidence="1">
        <text>ATP + protein L-histidine = ADP + protein N-phospho-L-histidine.</text>
        <dbReference type="EC" id="2.7.13.3"/>
    </reaction>
</comment>
<dbReference type="PANTHER" id="PTHR24421">
    <property type="entry name" value="NITRATE/NITRITE SENSOR PROTEIN NARX-RELATED"/>
    <property type="match status" value="1"/>
</dbReference>
<dbReference type="GO" id="GO:0016020">
    <property type="term" value="C:membrane"/>
    <property type="evidence" value="ECO:0007669"/>
    <property type="project" value="InterPro"/>
</dbReference>
<keyword evidence="13" id="KW-1185">Reference proteome</keyword>
<feature type="domain" description="Signal transduction histidine kinase subgroup 3 dimerisation and phosphoacceptor" evidence="11">
    <location>
        <begin position="442"/>
        <end position="506"/>
    </location>
</feature>
<protein>
    <recommendedName>
        <fullName evidence="2">histidine kinase</fullName>
        <ecNumber evidence="2">2.7.13.3</ecNumber>
    </recommendedName>
</protein>
<evidence type="ECO:0000256" key="4">
    <source>
        <dbReference type="ARBA" id="ARBA00022679"/>
    </source>
</evidence>
<evidence type="ECO:0000256" key="2">
    <source>
        <dbReference type="ARBA" id="ARBA00012438"/>
    </source>
</evidence>
<dbReference type="InterPro" id="IPR011712">
    <property type="entry name" value="Sig_transdc_His_kin_sub3_dim/P"/>
</dbReference>
<evidence type="ECO:0000256" key="6">
    <source>
        <dbReference type="ARBA" id="ARBA00022777"/>
    </source>
</evidence>
<name>A0A3A5M8T2_9MICO</name>
<evidence type="ECO:0000256" key="10">
    <source>
        <dbReference type="SAM" id="Phobius"/>
    </source>
</evidence>
<dbReference type="Proteomes" id="UP000272015">
    <property type="component" value="Unassembled WGS sequence"/>
</dbReference>
<dbReference type="SUPFAM" id="SSF55874">
    <property type="entry name" value="ATPase domain of HSP90 chaperone/DNA topoisomerase II/histidine kinase"/>
    <property type="match status" value="1"/>
</dbReference>
<keyword evidence="3" id="KW-0597">Phosphoprotein</keyword>
<feature type="transmembrane region" description="Helical" evidence="10">
    <location>
        <begin position="321"/>
        <end position="345"/>
    </location>
</feature>
<sequence length="661" mass="69473">MQQVGGEQYGAAGLREGAQQATHPADASRVRSVRRFVENEHLRVTEQGMGEAEALAHAEGIGAGAGIRFPPGESDEVDDLVHAGPGQAHERARQGENFAAGTAAVLRARIEQHADMAARIGELSKRMLQHQAAPGGRCGQGAQHAHRGGFASAVGAEEAGDAAGAGDEGDVVDNQMAAVALGEVLCVNHVSMFSLAGAERIDPASLAPPPKVAGARDAGWRSAGSHPHTLGSMIPWPPPAAPREPEGMQATQLRPWSRVWRYLATAVTGLLFLVFASADFLGADLDNVPPDIEIHVGGLIFLDVVVGIVALCLLRLRRRHPVVTAAITSALSGLSASALASAVWATISMSTHRRWPGVVFVGVIWALATVFYELVLRGSVPDIEMYPAVWASGSLALAIYVICVATGFYVGARRALLATLRERAENAEREQVLRAASARDAERTRIAREMHDVLAHRISLVALHAGALTYRTDLSREETAQAAGIIQDNAHLALTELRQVLGVLRGGPASLDSDPPEPAQPTLVDLPALLADAREAGTTVTIAATDAPCSALADAFGASSPTDGDPSKTVSRTAYRIVQEALTNARKHAPGQPVVLLIEQAGDLLHLEVSNALPERLTARGPGSGGVGLIGLRERAELAGGRIEHGTDGGTFILKAWLPWE</sequence>
<keyword evidence="10" id="KW-0812">Transmembrane</keyword>
<dbReference type="Gene3D" id="3.30.565.10">
    <property type="entry name" value="Histidine kinase-like ATPase, C-terminal domain"/>
    <property type="match status" value="1"/>
</dbReference>
<keyword evidence="6" id="KW-0418">Kinase</keyword>
<keyword evidence="10" id="KW-1133">Transmembrane helix</keyword>
<dbReference type="GO" id="GO:0000155">
    <property type="term" value="F:phosphorelay sensor kinase activity"/>
    <property type="evidence" value="ECO:0007669"/>
    <property type="project" value="InterPro"/>
</dbReference>
<evidence type="ECO:0000256" key="8">
    <source>
        <dbReference type="ARBA" id="ARBA00023012"/>
    </source>
</evidence>
<comment type="caution">
    <text evidence="12">The sequence shown here is derived from an EMBL/GenBank/DDBJ whole genome shotgun (WGS) entry which is preliminary data.</text>
</comment>
<feature type="transmembrane region" description="Helical" evidence="10">
    <location>
        <begin position="388"/>
        <end position="410"/>
    </location>
</feature>
<dbReference type="EC" id="2.7.13.3" evidence="2"/>
<dbReference type="CDD" id="cd16917">
    <property type="entry name" value="HATPase_UhpB-NarQ-NarX-like"/>
    <property type="match status" value="1"/>
</dbReference>
<reference evidence="12 13" key="1">
    <citation type="submission" date="2018-09" db="EMBL/GenBank/DDBJ databases">
        <title>Novel species of Cryobacterium.</title>
        <authorList>
            <person name="Liu Q."/>
            <person name="Xin Y.-H."/>
        </authorList>
    </citation>
    <scope>NUCLEOTIDE SEQUENCE [LARGE SCALE GENOMIC DNA]</scope>
    <source>
        <strain evidence="12 13">Hh39</strain>
    </source>
</reference>
<dbReference type="GO" id="GO:0005524">
    <property type="term" value="F:ATP binding"/>
    <property type="evidence" value="ECO:0007669"/>
    <property type="project" value="UniProtKB-KW"/>
</dbReference>
<evidence type="ECO:0000256" key="9">
    <source>
        <dbReference type="SAM" id="MobiDB-lite"/>
    </source>
</evidence>
<evidence type="ECO:0000313" key="12">
    <source>
        <dbReference type="EMBL" id="RJT85644.1"/>
    </source>
</evidence>
<evidence type="ECO:0000256" key="7">
    <source>
        <dbReference type="ARBA" id="ARBA00022840"/>
    </source>
</evidence>
<feature type="transmembrane region" description="Helical" evidence="10">
    <location>
        <begin position="357"/>
        <end position="376"/>
    </location>
</feature>
<keyword evidence="7" id="KW-0067">ATP-binding</keyword>
<organism evidence="12 13">
    <name type="scientific">Cryobacterium melibiosiphilum</name>
    <dbReference type="NCBI Taxonomy" id="995039"/>
    <lineage>
        <taxon>Bacteria</taxon>
        <taxon>Bacillati</taxon>
        <taxon>Actinomycetota</taxon>
        <taxon>Actinomycetes</taxon>
        <taxon>Micrococcales</taxon>
        <taxon>Microbacteriaceae</taxon>
        <taxon>Cryobacterium</taxon>
    </lineage>
</organism>
<keyword evidence="8" id="KW-0902">Two-component regulatory system</keyword>
<dbReference type="AntiFam" id="ANF00142">
    <property type="entry name" value="Shadow ORF (opposite yadG)"/>
</dbReference>
<evidence type="ECO:0000313" key="13">
    <source>
        <dbReference type="Proteomes" id="UP000272015"/>
    </source>
</evidence>
<feature type="region of interest" description="Disordered" evidence="9">
    <location>
        <begin position="1"/>
        <end position="30"/>
    </location>
</feature>
<keyword evidence="10" id="KW-0472">Membrane</keyword>
<dbReference type="EMBL" id="QZVS01000095">
    <property type="protein sequence ID" value="RJT85644.1"/>
    <property type="molecule type" value="Genomic_DNA"/>
</dbReference>
<dbReference type="AlphaFoldDB" id="A0A3A5M8T2"/>
<gene>
    <name evidence="12" type="ORF">D6T64_18695</name>
</gene>
<keyword evidence="5" id="KW-0547">Nucleotide-binding</keyword>
<dbReference type="AntiFam" id="ANF00095">
    <property type="entry name" value="Shadow ORF (opposite ABC transporters)"/>
</dbReference>
<dbReference type="InterPro" id="IPR050482">
    <property type="entry name" value="Sensor_HK_TwoCompSys"/>
</dbReference>
<evidence type="ECO:0000256" key="1">
    <source>
        <dbReference type="ARBA" id="ARBA00000085"/>
    </source>
</evidence>
<dbReference type="PANTHER" id="PTHR24421:SF10">
    <property type="entry name" value="NITRATE_NITRITE SENSOR PROTEIN NARQ"/>
    <property type="match status" value="1"/>
</dbReference>
<proteinExistence type="predicted"/>
<keyword evidence="4" id="KW-0808">Transferase</keyword>
<evidence type="ECO:0000259" key="11">
    <source>
        <dbReference type="Pfam" id="PF07730"/>
    </source>
</evidence>
<dbReference type="InterPro" id="IPR036890">
    <property type="entry name" value="HATPase_C_sf"/>
</dbReference>
<evidence type="ECO:0000256" key="3">
    <source>
        <dbReference type="ARBA" id="ARBA00022553"/>
    </source>
</evidence>
<evidence type="ECO:0000256" key="5">
    <source>
        <dbReference type="ARBA" id="ARBA00022741"/>
    </source>
</evidence>
<feature type="transmembrane region" description="Helical" evidence="10">
    <location>
        <begin position="262"/>
        <end position="282"/>
    </location>
</feature>
<dbReference type="Pfam" id="PF07730">
    <property type="entry name" value="HisKA_3"/>
    <property type="match status" value="1"/>
</dbReference>
<feature type="transmembrane region" description="Helical" evidence="10">
    <location>
        <begin position="294"/>
        <end position="314"/>
    </location>
</feature>
<dbReference type="GO" id="GO:0046983">
    <property type="term" value="F:protein dimerization activity"/>
    <property type="evidence" value="ECO:0007669"/>
    <property type="project" value="InterPro"/>
</dbReference>
<accession>A0A3A5M8T2</accession>
<dbReference type="Gene3D" id="1.20.5.1930">
    <property type="match status" value="1"/>
</dbReference>